<evidence type="ECO:0000313" key="1">
    <source>
        <dbReference type="EMBL" id="KDQ15238.1"/>
    </source>
</evidence>
<reference evidence="2" key="1">
    <citation type="journal article" date="2014" name="Proc. Natl. Acad. Sci. U.S.A.">
        <title>Extensive sampling of basidiomycete genomes demonstrates inadequacy of the white-rot/brown-rot paradigm for wood decay fungi.</title>
        <authorList>
            <person name="Riley R."/>
            <person name="Salamov A.A."/>
            <person name="Brown D.W."/>
            <person name="Nagy L.G."/>
            <person name="Floudas D."/>
            <person name="Held B.W."/>
            <person name="Levasseur A."/>
            <person name="Lombard V."/>
            <person name="Morin E."/>
            <person name="Otillar R."/>
            <person name="Lindquist E.A."/>
            <person name="Sun H."/>
            <person name="LaButti K.M."/>
            <person name="Schmutz J."/>
            <person name="Jabbour D."/>
            <person name="Luo H."/>
            <person name="Baker S.E."/>
            <person name="Pisabarro A.G."/>
            <person name="Walton J.D."/>
            <person name="Blanchette R.A."/>
            <person name="Henrissat B."/>
            <person name="Martin F."/>
            <person name="Cullen D."/>
            <person name="Hibbett D.S."/>
            <person name="Grigoriev I.V."/>
        </authorList>
    </citation>
    <scope>NUCLEOTIDE SEQUENCE [LARGE SCALE GENOMIC DNA]</scope>
    <source>
        <strain evidence="2">FD-172 SS1</strain>
    </source>
</reference>
<organism evidence="1 2">
    <name type="scientific">Botryobasidium botryosum (strain FD-172 SS1)</name>
    <dbReference type="NCBI Taxonomy" id="930990"/>
    <lineage>
        <taxon>Eukaryota</taxon>
        <taxon>Fungi</taxon>
        <taxon>Dikarya</taxon>
        <taxon>Basidiomycota</taxon>
        <taxon>Agaricomycotina</taxon>
        <taxon>Agaricomycetes</taxon>
        <taxon>Cantharellales</taxon>
        <taxon>Botryobasidiaceae</taxon>
        <taxon>Botryobasidium</taxon>
    </lineage>
</organism>
<evidence type="ECO:0000313" key="2">
    <source>
        <dbReference type="Proteomes" id="UP000027195"/>
    </source>
</evidence>
<accession>A0A067MHH8</accession>
<dbReference type="InParanoid" id="A0A067MHH8"/>
<dbReference type="OrthoDB" id="3004525at2759"/>
<dbReference type="STRING" id="930990.A0A067MHH8"/>
<dbReference type="EMBL" id="KL198033">
    <property type="protein sequence ID" value="KDQ15238.1"/>
    <property type="molecule type" value="Genomic_DNA"/>
</dbReference>
<dbReference type="HOGENOM" id="CLU_1111221_0_0_1"/>
<evidence type="ECO:0008006" key="3">
    <source>
        <dbReference type="Google" id="ProtNLM"/>
    </source>
</evidence>
<proteinExistence type="predicted"/>
<protein>
    <recommendedName>
        <fullName evidence="3">CxC2-like cysteine cluster KDZ transposase-associated domain-containing protein</fullName>
    </recommendedName>
</protein>
<name>A0A067MHH8_BOTB1</name>
<sequence length="250" mass="27847">MPPRRKRKHGQIESEIIIDNVTILDTTIEPGRMDARKIKNNTKVLRASIASINPAPASHPLLETYPDVPPNEMSGLGHADDDEPYEDELWEPGKTESRATCTLRAYNTMCTDFLEELLSMEVNPRAAQPCRCNREGSTALYRCLDCDHPPIKCKECVLSAHQHLALHRIERWDGNHFAAASLLELGHILYLGHNGDPCPCMSVDLTPSSDPAPIGNKRTSEQISVVHTQGIRSVAIRYCICPSRKAPHVN</sequence>
<gene>
    <name evidence="1" type="ORF">BOTBODRAFT_174095</name>
</gene>
<keyword evidence="2" id="KW-1185">Reference proteome</keyword>
<dbReference type="Proteomes" id="UP000027195">
    <property type="component" value="Unassembled WGS sequence"/>
</dbReference>
<dbReference type="AlphaFoldDB" id="A0A067MHH8"/>